<evidence type="ECO:0000313" key="4">
    <source>
        <dbReference type="Proteomes" id="UP000199220"/>
    </source>
</evidence>
<dbReference type="InterPro" id="IPR008322">
    <property type="entry name" value="UPF0261"/>
</dbReference>
<dbReference type="PIRSF" id="PIRSF033271">
    <property type="entry name" value="UCP033271"/>
    <property type="match status" value="1"/>
</dbReference>
<dbReference type="RefSeq" id="WP_245708739.1">
    <property type="nucleotide sequence ID" value="NZ_FNTX01000001.1"/>
</dbReference>
<reference evidence="4" key="1">
    <citation type="submission" date="2016-10" db="EMBL/GenBank/DDBJ databases">
        <authorList>
            <person name="Varghese N."/>
            <person name="Submissions S."/>
        </authorList>
    </citation>
    <scope>NUCLEOTIDE SEQUENCE [LARGE SCALE GENOMIC DNA]</scope>
    <source>
        <strain evidence="4">DSM 21368</strain>
    </source>
</reference>
<name>A0A1H5GZF3_9MICO</name>
<dbReference type="CDD" id="cd15488">
    <property type="entry name" value="Tm-1-like"/>
    <property type="match status" value="1"/>
</dbReference>
<proteinExistence type="predicted"/>
<dbReference type="AlphaFoldDB" id="A0A1H5GZF3"/>
<dbReference type="EMBL" id="FNTX01000001">
    <property type="protein sequence ID" value="SEE21099.1"/>
    <property type="molecule type" value="Genomic_DNA"/>
</dbReference>
<dbReference type="Gene3D" id="3.40.50.12030">
    <property type="entry name" value="Uncharacterised protein family UPF0261, NC domain"/>
    <property type="match status" value="1"/>
</dbReference>
<dbReference type="PANTHER" id="PTHR31862">
    <property type="entry name" value="UPF0261 DOMAIN PROTEIN (AFU_ORTHOLOGUE AFUA_1G10120)"/>
    <property type="match status" value="1"/>
</dbReference>
<dbReference type="InterPro" id="IPR044122">
    <property type="entry name" value="UPF0261_N"/>
</dbReference>
<dbReference type="NCBIfam" id="NF002674">
    <property type="entry name" value="PRK02399.1-2"/>
    <property type="match status" value="1"/>
</dbReference>
<accession>A0A1H5GZF3</accession>
<organism evidence="3 4">
    <name type="scientific">Ruania alba</name>
    <dbReference type="NCBI Taxonomy" id="648782"/>
    <lineage>
        <taxon>Bacteria</taxon>
        <taxon>Bacillati</taxon>
        <taxon>Actinomycetota</taxon>
        <taxon>Actinomycetes</taxon>
        <taxon>Micrococcales</taxon>
        <taxon>Ruaniaceae</taxon>
        <taxon>Ruania</taxon>
    </lineage>
</organism>
<evidence type="ECO:0000313" key="3">
    <source>
        <dbReference type="EMBL" id="SEE21099.1"/>
    </source>
</evidence>
<keyword evidence="4" id="KW-1185">Reference proteome</keyword>
<dbReference type="Pfam" id="PF23189">
    <property type="entry name" value="UPF0261_C"/>
    <property type="match status" value="1"/>
</dbReference>
<dbReference type="Proteomes" id="UP000199220">
    <property type="component" value="Unassembled WGS sequence"/>
</dbReference>
<protein>
    <submittedName>
        <fullName evidence="3">Uncharacterized protein, UPF0261 family</fullName>
    </submittedName>
</protein>
<dbReference type="InterPro" id="IPR056778">
    <property type="entry name" value="UPF0261_C"/>
</dbReference>
<gene>
    <name evidence="3" type="ORF">SAMN04488554_1808</name>
</gene>
<evidence type="ECO:0000259" key="2">
    <source>
        <dbReference type="Pfam" id="PF23189"/>
    </source>
</evidence>
<dbReference type="Pfam" id="PF06792">
    <property type="entry name" value="UPF0261"/>
    <property type="match status" value="1"/>
</dbReference>
<dbReference type="PANTHER" id="PTHR31862:SF1">
    <property type="entry name" value="UPF0261 DOMAIN PROTEIN (AFU_ORTHOLOGUE AFUA_1G10120)"/>
    <property type="match status" value="1"/>
</dbReference>
<feature type="domain" description="UPF0261" evidence="2">
    <location>
        <begin position="204"/>
        <end position="413"/>
    </location>
</feature>
<dbReference type="InterPro" id="IPR051353">
    <property type="entry name" value="Tobamovirus_resist_UPF0261"/>
</dbReference>
<sequence>MSPENEPVETGESATMRIALIGALDTKGEEYAFLKDEIEELGHIAVLIDVGVLGDPTLAADVSREAVAESQGASIEHLQQAGERGAGMRVMAGGAAEVVADLVGKGAVGGVLAVGGSNAAYIMARVSEALPVGLPKVLVSTMASGDTRPYVGSTDLTMMNSIVDINGLNRITRPVLRNAVGAVVGMASEWFGGASDARSADEAPVVAISMFGVTTACASQLAQHLQAHADPLSFHANGAGGRALEALVRRGQVQAVADMTTTELADELFGGVCSAGPDRLTAAGAAGVPQVVSLGALDMVNFGARASVPAHLEGRLFYEHNPDVTLMRTNEEECAQLGALLARRLNDAEGPCAVVIPTRGVSMISVAGAPFHHPAADAALIESLRADLNPDVHVTTHDTDINDPIVADTISTLVVDHLKKGHHV</sequence>
<evidence type="ECO:0000259" key="1">
    <source>
        <dbReference type="Pfam" id="PF06792"/>
    </source>
</evidence>
<dbReference type="Gene3D" id="3.40.50.12020">
    <property type="entry name" value="Uncharacterised protein family UPF0261, NN domain"/>
    <property type="match status" value="1"/>
</dbReference>
<dbReference type="STRING" id="648782.SAMN04488554_1808"/>
<feature type="domain" description="UPF0261" evidence="1">
    <location>
        <begin position="17"/>
        <end position="188"/>
    </location>
</feature>